<feature type="region of interest" description="Disordered" evidence="4">
    <location>
        <begin position="1"/>
        <end position="27"/>
    </location>
</feature>
<evidence type="ECO:0000259" key="5">
    <source>
        <dbReference type="PROSITE" id="PS51186"/>
    </source>
</evidence>
<dbReference type="Proteomes" id="UP000490939">
    <property type="component" value="Unassembled WGS sequence"/>
</dbReference>
<organism evidence="6 7">
    <name type="scientific">Venturia inaequalis</name>
    <name type="common">Apple scab fungus</name>
    <dbReference type="NCBI Taxonomy" id="5025"/>
    <lineage>
        <taxon>Eukaryota</taxon>
        <taxon>Fungi</taxon>
        <taxon>Dikarya</taxon>
        <taxon>Ascomycota</taxon>
        <taxon>Pezizomycotina</taxon>
        <taxon>Dothideomycetes</taxon>
        <taxon>Pleosporomycetidae</taxon>
        <taxon>Venturiales</taxon>
        <taxon>Venturiaceae</taxon>
        <taxon>Venturia</taxon>
    </lineage>
</organism>
<comment type="similarity">
    <text evidence="3">Belongs to the acetyltransferase family. RimJ subfamily.</text>
</comment>
<protein>
    <recommendedName>
        <fullName evidence="5">N-acetyltransferase domain-containing protein</fullName>
    </recommendedName>
</protein>
<dbReference type="InterPro" id="IPR051531">
    <property type="entry name" value="N-acetyltransferase"/>
</dbReference>
<evidence type="ECO:0000313" key="7">
    <source>
        <dbReference type="Proteomes" id="UP000490939"/>
    </source>
</evidence>
<keyword evidence="1" id="KW-0808">Transferase</keyword>
<keyword evidence="7" id="KW-1185">Reference proteome</keyword>
<dbReference type="InterPro" id="IPR016181">
    <property type="entry name" value="Acyl_CoA_acyltransferase"/>
</dbReference>
<dbReference type="AlphaFoldDB" id="A0A8H3VKF5"/>
<dbReference type="Gene3D" id="3.40.630.30">
    <property type="match status" value="1"/>
</dbReference>
<evidence type="ECO:0000256" key="3">
    <source>
        <dbReference type="ARBA" id="ARBA00038502"/>
    </source>
</evidence>
<dbReference type="PROSITE" id="PS51186">
    <property type="entry name" value="GNAT"/>
    <property type="match status" value="1"/>
</dbReference>
<sequence>MSSSSNSVPQRLLPMEPPSYHQPGNLPTGLPAAGLPWPEPIIVLPNLTIRPYHTTDGASLFRHANNPRIARNMPNTFAHPYTPIAASAFIARALAATRSHVKIWCISLTSASNAECIGGCTLEAGPDVFSRNAEIGFWIGEEFWGQGLGTVVCRALTNYAFSLMVEGQPVLQRVGAGVYGGTARHPVTAGKVLRKCGFREEGRMRGMIWKCGEVRDLEIYGLTRGEWEGMKRSVQQSDSMEM</sequence>
<evidence type="ECO:0000256" key="2">
    <source>
        <dbReference type="ARBA" id="ARBA00023315"/>
    </source>
</evidence>
<proteinExistence type="inferred from homology"/>
<evidence type="ECO:0000313" key="6">
    <source>
        <dbReference type="EMBL" id="KAE9989062.1"/>
    </source>
</evidence>
<evidence type="ECO:0000256" key="1">
    <source>
        <dbReference type="ARBA" id="ARBA00022679"/>
    </source>
</evidence>
<dbReference type="InterPro" id="IPR000182">
    <property type="entry name" value="GNAT_dom"/>
</dbReference>
<feature type="domain" description="N-acetyltransferase" evidence="5">
    <location>
        <begin position="68"/>
        <end position="218"/>
    </location>
</feature>
<dbReference type="SUPFAM" id="SSF55729">
    <property type="entry name" value="Acyl-CoA N-acyltransferases (Nat)"/>
    <property type="match status" value="1"/>
</dbReference>
<comment type="caution">
    <text evidence="6">The sequence shown here is derived from an EMBL/GenBank/DDBJ whole genome shotgun (WGS) entry which is preliminary data.</text>
</comment>
<dbReference type="EMBL" id="WNWR01000201">
    <property type="protein sequence ID" value="KAE9989062.1"/>
    <property type="molecule type" value="Genomic_DNA"/>
</dbReference>
<evidence type="ECO:0000256" key="4">
    <source>
        <dbReference type="SAM" id="MobiDB-lite"/>
    </source>
</evidence>
<reference evidence="6 7" key="1">
    <citation type="submission" date="2019-07" db="EMBL/GenBank/DDBJ databases">
        <title>Venturia inaequalis Genome Resource.</title>
        <authorList>
            <person name="Lichtner F.J."/>
        </authorList>
    </citation>
    <scope>NUCLEOTIDE SEQUENCE [LARGE SCALE GENOMIC DNA]</scope>
    <source>
        <strain evidence="6 7">DMI_063113</strain>
    </source>
</reference>
<dbReference type="PANTHER" id="PTHR43792:SF8">
    <property type="entry name" value="[RIBOSOMAL PROTEIN US5]-ALANINE N-ACETYLTRANSFERASE"/>
    <property type="match status" value="1"/>
</dbReference>
<dbReference type="PANTHER" id="PTHR43792">
    <property type="entry name" value="GNAT FAMILY, PUTATIVE (AFU_ORTHOLOGUE AFUA_3G00765)-RELATED-RELATED"/>
    <property type="match status" value="1"/>
</dbReference>
<name>A0A8H3VKF5_VENIN</name>
<dbReference type="Pfam" id="PF13302">
    <property type="entry name" value="Acetyltransf_3"/>
    <property type="match status" value="1"/>
</dbReference>
<dbReference type="GO" id="GO:0016747">
    <property type="term" value="F:acyltransferase activity, transferring groups other than amino-acyl groups"/>
    <property type="evidence" value="ECO:0007669"/>
    <property type="project" value="InterPro"/>
</dbReference>
<accession>A0A8H3VKF5</accession>
<gene>
    <name evidence="6" type="ORF">EG327_003116</name>
</gene>
<keyword evidence="2" id="KW-0012">Acyltransferase</keyword>